<reference evidence="1 2" key="1">
    <citation type="journal article" date="2019" name="Emerg. Microbes Infect.">
        <title>Comprehensive subspecies identification of 175 nontuberculous mycobacteria species based on 7547 genomic profiles.</title>
        <authorList>
            <person name="Matsumoto Y."/>
            <person name="Kinjo T."/>
            <person name="Motooka D."/>
            <person name="Nabeya D."/>
            <person name="Jung N."/>
            <person name="Uechi K."/>
            <person name="Horii T."/>
            <person name="Iida T."/>
            <person name="Fujita J."/>
            <person name="Nakamura S."/>
        </authorList>
    </citation>
    <scope>NUCLEOTIDE SEQUENCE [LARGE SCALE GENOMIC DNA]</scope>
    <source>
        <strain evidence="1 2">JCM 30396</strain>
    </source>
</reference>
<evidence type="ECO:0000313" key="1">
    <source>
        <dbReference type="EMBL" id="BBY65491.1"/>
    </source>
</evidence>
<evidence type="ECO:0000313" key="2">
    <source>
        <dbReference type="Proteomes" id="UP000467148"/>
    </source>
</evidence>
<sequence length="256" mass="28708">MPEAMAESLEPLPPVDSLYDYRSGVEEVPNWLPYNQGDVFDDVEALGVANHSGAVMLFMHPCTMRDAKGIREFVTVVSVREQSASKLLDLAFWDKRYKAMPLPDLKGDGHSTHYGDLMTVNTIASSAIPRSKRIAQLSLVGRLHFLHRTIFHLTRFAPSTSELELATRAVERELQQQTDWLEEASRGVILTSDQVDAIEHTFQNYLDGPWVARAGEPQPPMGTLREGLHAADSSHAVRRIQRDIAEGLPSQERHQD</sequence>
<dbReference type="KEGG" id="mhev:MHEL_37340"/>
<accession>A0A7I7TAI9</accession>
<dbReference type="AlphaFoldDB" id="A0A7I7TAI9"/>
<name>A0A7I7TAI9_9MYCO</name>
<keyword evidence="2" id="KW-1185">Reference proteome</keyword>
<proteinExistence type="predicted"/>
<dbReference type="Proteomes" id="UP000467148">
    <property type="component" value="Chromosome"/>
</dbReference>
<organism evidence="1 2">
    <name type="scientific">Mycolicibacterium helvum</name>
    <dbReference type="NCBI Taxonomy" id="1534349"/>
    <lineage>
        <taxon>Bacteria</taxon>
        <taxon>Bacillati</taxon>
        <taxon>Actinomycetota</taxon>
        <taxon>Actinomycetes</taxon>
        <taxon>Mycobacteriales</taxon>
        <taxon>Mycobacteriaceae</taxon>
        <taxon>Mycolicibacterium</taxon>
    </lineage>
</organism>
<protein>
    <submittedName>
        <fullName evidence="1">Uncharacterized protein</fullName>
    </submittedName>
</protein>
<dbReference type="EMBL" id="AP022596">
    <property type="protein sequence ID" value="BBY65491.1"/>
    <property type="molecule type" value="Genomic_DNA"/>
</dbReference>
<gene>
    <name evidence="1" type="ORF">MHEL_37340</name>
</gene>
<dbReference type="RefSeq" id="WP_163749565.1">
    <property type="nucleotide sequence ID" value="NZ_AP022596.1"/>
</dbReference>